<feature type="signal peptide" evidence="2">
    <location>
        <begin position="1"/>
        <end position="21"/>
    </location>
</feature>
<feature type="region of interest" description="Disordered" evidence="1">
    <location>
        <begin position="65"/>
        <end position="85"/>
    </location>
</feature>
<feature type="compositionally biased region" description="Basic and acidic residues" evidence="1">
    <location>
        <begin position="154"/>
        <end position="168"/>
    </location>
</feature>
<feature type="compositionally biased region" description="Low complexity" evidence="1">
    <location>
        <begin position="35"/>
        <end position="46"/>
    </location>
</feature>
<evidence type="ECO:0000313" key="3">
    <source>
        <dbReference type="EMBL" id="GAA3217176.1"/>
    </source>
</evidence>
<sequence>MRSMWALPLAALALCTLSACGDKGGDDGVASLNKGGATPSASATPSLSEEDARVKFEQCMRDNGAKLQKTPDGKGMAFGGGKGDMKKTEAAMKKCQPILAQGGIAPPDANDPAVRDALVKFAQCMREHGVKMQDPGANGELKIEGPPRGGEGGPGKDPKVETANKECAKLLPNGGGPMTRKEEK</sequence>
<keyword evidence="4" id="KW-1185">Reference proteome</keyword>
<dbReference type="RefSeq" id="WP_344830293.1">
    <property type="nucleotide sequence ID" value="NZ_BAAAUV010000009.1"/>
</dbReference>
<evidence type="ECO:0000256" key="2">
    <source>
        <dbReference type="SAM" id="SignalP"/>
    </source>
</evidence>
<dbReference type="Proteomes" id="UP001501237">
    <property type="component" value="Unassembled WGS sequence"/>
</dbReference>
<feature type="region of interest" description="Disordered" evidence="1">
    <location>
        <begin position="130"/>
        <end position="184"/>
    </location>
</feature>
<proteinExistence type="predicted"/>
<reference evidence="4" key="1">
    <citation type="journal article" date="2019" name="Int. J. Syst. Evol. Microbiol.">
        <title>The Global Catalogue of Microorganisms (GCM) 10K type strain sequencing project: providing services to taxonomists for standard genome sequencing and annotation.</title>
        <authorList>
            <consortium name="The Broad Institute Genomics Platform"/>
            <consortium name="The Broad Institute Genome Sequencing Center for Infectious Disease"/>
            <person name="Wu L."/>
            <person name="Ma J."/>
        </authorList>
    </citation>
    <scope>NUCLEOTIDE SEQUENCE [LARGE SCALE GENOMIC DNA]</scope>
    <source>
        <strain evidence="4">JCM 9377</strain>
    </source>
</reference>
<feature type="chain" id="PRO_5047279424" evidence="2">
    <location>
        <begin position="22"/>
        <end position="184"/>
    </location>
</feature>
<name>A0ABP6QBD1_9ACTN</name>
<evidence type="ECO:0000313" key="4">
    <source>
        <dbReference type="Proteomes" id="UP001501237"/>
    </source>
</evidence>
<gene>
    <name evidence="3" type="ORF">GCM10010468_39730</name>
</gene>
<organism evidence="3 4">
    <name type="scientific">Actinocorallia longicatena</name>
    <dbReference type="NCBI Taxonomy" id="111803"/>
    <lineage>
        <taxon>Bacteria</taxon>
        <taxon>Bacillati</taxon>
        <taxon>Actinomycetota</taxon>
        <taxon>Actinomycetes</taxon>
        <taxon>Streptosporangiales</taxon>
        <taxon>Thermomonosporaceae</taxon>
        <taxon>Actinocorallia</taxon>
    </lineage>
</organism>
<dbReference type="EMBL" id="BAAAUV010000009">
    <property type="protein sequence ID" value="GAA3217176.1"/>
    <property type="molecule type" value="Genomic_DNA"/>
</dbReference>
<accession>A0ABP6QBD1</accession>
<keyword evidence="2" id="KW-0732">Signal</keyword>
<protein>
    <submittedName>
        <fullName evidence="3">Uncharacterized protein</fullName>
    </submittedName>
</protein>
<evidence type="ECO:0000256" key="1">
    <source>
        <dbReference type="SAM" id="MobiDB-lite"/>
    </source>
</evidence>
<dbReference type="PROSITE" id="PS51257">
    <property type="entry name" value="PROKAR_LIPOPROTEIN"/>
    <property type="match status" value="1"/>
</dbReference>
<comment type="caution">
    <text evidence="3">The sequence shown here is derived from an EMBL/GenBank/DDBJ whole genome shotgun (WGS) entry which is preliminary data.</text>
</comment>
<feature type="region of interest" description="Disordered" evidence="1">
    <location>
        <begin position="30"/>
        <end position="50"/>
    </location>
</feature>